<sequence length="155" mass="17388">MMKKLFTSLMIASSVMVMGLHADVTIKSHSYQKVVKKKKAKWVKATKVVPGSVVLYMNTLKNRGKETAQNLTVVNAIPAHMNYVKGTAKCKSKCSVTYSVDGGKTFNKPKKLFVKDKKTKKMRRAKAKEYTTIKWVVAKLKGGKKTTVQYKAKLQ</sequence>
<evidence type="ECO:0000259" key="1">
    <source>
        <dbReference type="Pfam" id="PF01345"/>
    </source>
</evidence>
<protein>
    <submittedName>
        <fullName evidence="2">Hypothetical signal peptide protein</fullName>
    </submittedName>
</protein>
<accession>A0A1W1B8W3</accession>
<proteinExistence type="predicted"/>
<organism evidence="2">
    <name type="scientific">hydrothermal vent metagenome</name>
    <dbReference type="NCBI Taxonomy" id="652676"/>
    <lineage>
        <taxon>unclassified sequences</taxon>
        <taxon>metagenomes</taxon>
        <taxon>ecological metagenomes</taxon>
    </lineage>
</organism>
<reference evidence="2" key="1">
    <citation type="submission" date="2016-10" db="EMBL/GenBank/DDBJ databases">
        <authorList>
            <person name="de Groot N.N."/>
        </authorList>
    </citation>
    <scope>NUCLEOTIDE SEQUENCE</scope>
</reference>
<feature type="domain" description="DUF11" evidence="1">
    <location>
        <begin position="41"/>
        <end position="99"/>
    </location>
</feature>
<dbReference type="AlphaFoldDB" id="A0A1W1B8W3"/>
<dbReference type="NCBIfam" id="TIGR01451">
    <property type="entry name" value="B_ant_repeat"/>
    <property type="match status" value="1"/>
</dbReference>
<name>A0A1W1B8W3_9ZZZZ</name>
<dbReference type="InterPro" id="IPR001434">
    <property type="entry name" value="OmcB-like_DUF11"/>
</dbReference>
<dbReference type="EMBL" id="FPHD01000002">
    <property type="protein sequence ID" value="SFV49934.1"/>
    <property type="molecule type" value="Genomic_DNA"/>
</dbReference>
<dbReference type="InterPro" id="IPR047589">
    <property type="entry name" value="DUF11_rpt"/>
</dbReference>
<dbReference type="Pfam" id="PF01345">
    <property type="entry name" value="DUF11"/>
    <property type="match status" value="1"/>
</dbReference>
<gene>
    <name evidence="2" type="ORF">MNB_SV-8-1075</name>
</gene>
<evidence type="ECO:0000313" key="2">
    <source>
        <dbReference type="EMBL" id="SFV49934.1"/>
    </source>
</evidence>